<dbReference type="EMBL" id="JAUTXU010000151">
    <property type="protein sequence ID" value="KAK3703433.1"/>
    <property type="molecule type" value="Genomic_DNA"/>
</dbReference>
<evidence type="ECO:0000313" key="1">
    <source>
        <dbReference type="EMBL" id="KAK3703433.1"/>
    </source>
</evidence>
<gene>
    <name evidence="1" type="ORF">LTR37_014423</name>
</gene>
<name>A0ACC3MTH7_9PEZI</name>
<keyword evidence="2" id="KW-1185">Reference proteome</keyword>
<comment type="caution">
    <text evidence="1">The sequence shown here is derived from an EMBL/GenBank/DDBJ whole genome shotgun (WGS) entry which is preliminary data.</text>
</comment>
<protein>
    <submittedName>
        <fullName evidence="1">Uncharacterized protein</fullName>
    </submittedName>
</protein>
<proteinExistence type="predicted"/>
<dbReference type="Proteomes" id="UP001281147">
    <property type="component" value="Unassembled WGS sequence"/>
</dbReference>
<sequence>MEAWMYATRIPELLKGKVNINPETTIEQMNATIPRHVQWKADNYNHLHEQPTQFFAIMFALVQLEANDSLTVGLAWGYVGLRVVHSLVQAIANPIMLRFQVFALSSMTLLGLTARAAQLFFL</sequence>
<evidence type="ECO:0000313" key="2">
    <source>
        <dbReference type="Proteomes" id="UP001281147"/>
    </source>
</evidence>
<accession>A0ACC3MTH7</accession>
<reference evidence="1" key="1">
    <citation type="submission" date="2023-07" db="EMBL/GenBank/DDBJ databases">
        <title>Black Yeasts Isolated from many extreme environments.</title>
        <authorList>
            <person name="Coleine C."/>
            <person name="Stajich J.E."/>
            <person name="Selbmann L."/>
        </authorList>
    </citation>
    <scope>NUCLEOTIDE SEQUENCE</scope>
    <source>
        <strain evidence="1">CCFEE 5714</strain>
    </source>
</reference>
<organism evidence="1 2">
    <name type="scientific">Vermiconidia calcicola</name>
    <dbReference type="NCBI Taxonomy" id="1690605"/>
    <lineage>
        <taxon>Eukaryota</taxon>
        <taxon>Fungi</taxon>
        <taxon>Dikarya</taxon>
        <taxon>Ascomycota</taxon>
        <taxon>Pezizomycotina</taxon>
        <taxon>Dothideomycetes</taxon>
        <taxon>Dothideomycetidae</taxon>
        <taxon>Mycosphaerellales</taxon>
        <taxon>Extremaceae</taxon>
        <taxon>Vermiconidia</taxon>
    </lineage>
</organism>